<evidence type="ECO:0000256" key="8">
    <source>
        <dbReference type="ARBA" id="ARBA00023170"/>
    </source>
</evidence>
<dbReference type="PANTHER" id="PTHR21137:SF35">
    <property type="entry name" value="ODORANT RECEPTOR 19A-RELATED"/>
    <property type="match status" value="1"/>
</dbReference>
<dbReference type="PANTHER" id="PTHR21137">
    <property type="entry name" value="ODORANT RECEPTOR"/>
    <property type="match status" value="1"/>
</dbReference>
<evidence type="ECO:0000256" key="1">
    <source>
        <dbReference type="ARBA" id="ARBA00004651"/>
    </source>
</evidence>
<evidence type="ECO:0000256" key="3">
    <source>
        <dbReference type="ARBA" id="ARBA00022606"/>
    </source>
</evidence>
<dbReference type="GO" id="GO:0005549">
    <property type="term" value="F:odorant binding"/>
    <property type="evidence" value="ECO:0007669"/>
    <property type="project" value="InterPro"/>
</dbReference>
<gene>
    <name evidence="11" type="primary">LOC106115569</name>
</gene>
<evidence type="ECO:0000256" key="10">
    <source>
        <dbReference type="SAM" id="Phobius"/>
    </source>
</evidence>
<keyword evidence="9" id="KW-0807">Transducer</keyword>
<dbReference type="AlphaFoldDB" id="A0AAJ6Z308"/>
<dbReference type="GO" id="GO:0004984">
    <property type="term" value="F:olfactory receptor activity"/>
    <property type="evidence" value="ECO:0007669"/>
    <property type="project" value="InterPro"/>
</dbReference>
<proteinExistence type="predicted"/>
<evidence type="ECO:0000313" key="11">
    <source>
        <dbReference type="RefSeq" id="XP_013164450.1"/>
    </source>
</evidence>
<dbReference type="RefSeq" id="XP_013164450.1">
    <property type="nucleotide sequence ID" value="XM_013308996.1"/>
</dbReference>
<organism evidence="11">
    <name type="scientific">Papilio xuthus</name>
    <name type="common">Asian swallowtail butterfly</name>
    <dbReference type="NCBI Taxonomy" id="66420"/>
    <lineage>
        <taxon>Eukaryota</taxon>
        <taxon>Metazoa</taxon>
        <taxon>Ecdysozoa</taxon>
        <taxon>Arthropoda</taxon>
        <taxon>Hexapoda</taxon>
        <taxon>Insecta</taxon>
        <taxon>Pterygota</taxon>
        <taxon>Neoptera</taxon>
        <taxon>Endopterygota</taxon>
        <taxon>Lepidoptera</taxon>
        <taxon>Glossata</taxon>
        <taxon>Ditrysia</taxon>
        <taxon>Papilionoidea</taxon>
        <taxon>Papilionidae</taxon>
        <taxon>Papilioninae</taxon>
        <taxon>Papilio</taxon>
    </lineage>
</organism>
<feature type="transmembrane region" description="Helical" evidence="10">
    <location>
        <begin position="118"/>
        <end position="138"/>
    </location>
</feature>
<keyword evidence="4 10" id="KW-0812">Transmembrane</keyword>
<evidence type="ECO:0000256" key="4">
    <source>
        <dbReference type="ARBA" id="ARBA00022692"/>
    </source>
</evidence>
<name>A0AAJ6Z308_PAPXU</name>
<keyword evidence="7 10" id="KW-0472">Membrane</keyword>
<dbReference type="InterPro" id="IPR004117">
    <property type="entry name" value="7tm6_olfct_rcpt"/>
</dbReference>
<feature type="transmembrane region" description="Helical" evidence="10">
    <location>
        <begin position="59"/>
        <end position="87"/>
    </location>
</feature>
<keyword evidence="3" id="KW-0716">Sensory transduction</keyword>
<protein>
    <submittedName>
        <fullName evidence="11">Odorant receptor 67c-like</fullName>
    </submittedName>
</protein>
<sequence length="338" mass="39641">MLKKFKAFYNKENFNSSEGLVDPYKYHCTCYYILKYFQVLDNEPKPIWRARFFENQLKIWKMCILSVVFTSFIGLGVVCITLLWLLWYVVTHEPGDETSRPLLFPFWYHDIDFGKTPYYEVAFVFSNFCSLAYAYSYIFMIQTQIFWVGQITTKADLIIWYIEDLMEGLKIPTNKDETEQFESQIKYRMSIIIREHHSMYRLLKNYTKVYKKLLMFEQKAGGPVVCLTAYCSAEKLKDGEINGITMLLCGGTVIEVFIPSYLSTIMGMKLRSVGEACLDIPFWNIGNIIRPYIILMMQRSQRPLQLNAPGFEDVSVQTFSNKMASAYSFFNMLRQANI</sequence>
<evidence type="ECO:0000256" key="9">
    <source>
        <dbReference type="ARBA" id="ARBA00023224"/>
    </source>
</evidence>
<dbReference type="GeneID" id="106115569"/>
<evidence type="ECO:0000256" key="2">
    <source>
        <dbReference type="ARBA" id="ARBA00022475"/>
    </source>
</evidence>
<keyword evidence="2" id="KW-1003">Cell membrane</keyword>
<keyword evidence="5" id="KW-0552">Olfaction</keyword>
<reference evidence="11" key="1">
    <citation type="submission" date="2025-08" db="UniProtKB">
        <authorList>
            <consortium name="RefSeq"/>
        </authorList>
    </citation>
    <scope>IDENTIFICATION</scope>
</reference>
<dbReference type="GO" id="GO:0005886">
    <property type="term" value="C:plasma membrane"/>
    <property type="evidence" value="ECO:0007669"/>
    <property type="project" value="UniProtKB-SubCell"/>
</dbReference>
<evidence type="ECO:0000256" key="7">
    <source>
        <dbReference type="ARBA" id="ARBA00023136"/>
    </source>
</evidence>
<accession>A0AAJ6Z308</accession>
<comment type="subcellular location">
    <subcellularLocation>
        <location evidence="1">Cell membrane</location>
        <topology evidence="1">Multi-pass membrane protein</topology>
    </subcellularLocation>
</comment>
<evidence type="ECO:0000256" key="6">
    <source>
        <dbReference type="ARBA" id="ARBA00022989"/>
    </source>
</evidence>
<dbReference type="GO" id="GO:0007165">
    <property type="term" value="P:signal transduction"/>
    <property type="evidence" value="ECO:0007669"/>
    <property type="project" value="UniProtKB-KW"/>
</dbReference>
<keyword evidence="8" id="KW-0675">Receptor</keyword>
<dbReference type="Proteomes" id="UP000694872">
    <property type="component" value="Unplaced"/>
</dbReference>
<dbReference type="Pfam" id="PF02949">
    <property type="entry name" value="7tm_6"/>
    <property type="match status" value="1"/>
</dbReference>
<dbReference type="KEGG" id="pxu:106115569"/>
<keyword evidence="6 10" id="KW-1133">Transmembrane helix</keyword>
<evidence type="ECO:0000256" key="5">
    <source>
        <dbReference type="ARBA" id="ARBA00022725"/>
    </source>
</evidence>